<dbReference type="InterPro" id="IPR050654">
    <property type="entry name" value="AChE-related_enzymes"/>
</dbReference>
<keyword evidence="7" id="KW-1185">Reference proteome</keyword>
<evidence type="ECO:0000313" key="7">
    <source>
        <dbReference type="Proteomes" id="UP000747542"/>
    </source>
</evidence>
<comment type="caution">
    <text evidence="6">The sequence shown here is derived from an EMBL/GenBank/DDBJ whole genome shotgun (WGS) entry which is preliminary data.</text>
</comment>
<dbReference type="GO" id="GO:0006581">
    <property type="term" value="P:acetylcholine catabolic process"/>
    <property type="evidence" value="ECO:0007669"/>
    <property type="project" value="TreeGrafter"/>
</dbReference>
<reference evidence="6" key="1">
    <citation type="journal article" date="2021" name="Sci. Adv.">
        <title>The American lobster genome reveals insights on longevity, neural, and immune adaptations.</title>
        <authorList>
            <person name="Polinski J.M."/>
            <person name="Zimin A.V."/>
            <person name="Clark K.F."/>
            <person name="Kohn A.B."/>
            <person name="Sadowski N."/>
            <person name="Timp W."/>
            <person name="Ptitsyn A."/>
            <person name="Khanna P."/>
            <person name="Romanova D.Y."/>
            <person name="Williams P."/>
            <person name="Greenwood S.J."/>
            <person name="Moroz L.L."/>
            <person name="Walt D.R."/>
            <person name="Bodnar A.G."/>
        </authorList>
    </citation>
    <scope>NUCLEOTIDE SEQUENCE</scope>
    <source>
        <strain evidence="6">GMGI-L3</strain>
    </source>
</reference>
<evidence type="ECO:0000256" key="1">
    <source>
        <dbReference type="ARBA" id="ARBA00005964"/>
    </source>
</evidence>
<evidence type="ECO:0000256" key="3">
    <source>
        <dbReference type="ARBA" id="ARBA00022801"/>
    </source>
</evidence>
<dbReference type="InterPro" id="IPR002018">
    <property type="entry name" value="CarbesteraseB"/>
</dbReference>
<keyword evidence="3" id="KW-0378">Hydrolase</keyword>
<organism evidence="6 7">
    <name type="scientific">Homarus americanus</name>
    <name type="common">American lobster</name>
    <dbReference type="NCBI Taxonomy" id="6706"/>
    <lineage>
        <taxon>Eukaryota</taxon>
        <taxon>Metazoa</taxon>
        <taxon>Ecdysozoa</taxon>
        <taxon>Arthropoda</taxon>
        <taxon>Crustacea</taxon>
        <taxon>Multicrustacea</taxon>
        <taxon>Malacostraca</taxon>
        <taxon>Eumalacostraca</taxon>
        <taxon>Eucarida</taxon>
        <taxon>Decapoda</taxon>
        <taxon>Pleocyemata</taxon>
        <taxon>Astacidea</taxon>
        <taxon>Nephropoidea</taxon>
        <taxon>Nephropidae</taxon>
        <taxon>Homarus</taxon>
    </lineage>
</organism>
<dbReference type="Proteomes" id="UP000747542">
    <property type="component" value="Unassembled WGS sequence"/>
</dbReference>
<dbReference type="AlphaFoldDB" id="A0A8J5MIF2"/>
<dbReference type="GO" id="GO:0005615">
    <property type="term" value="C:extracellular space"/>
    <property type="evidence" value="ECO:0007669"/>
    <property type="project" value="TreeGrafter"/>
</dbReference>
<name>A0A8J5MIF2_HOMAM</name>
<gene>
    <name evidence="6" type="primary">Ache-L2</name>
    <name evidence="6" type="ORF">Hamer_G010709</name>
</gene>
<dbReference type="InterPro" id="IPR029058">
    <property type="entry name" value="AB_hydrolase_fold"/>
</dbReference>
<dbReference type="GO" id="GO:0003990">
    <property type="term" value="F:acetylcholinesterase activity"/>
    <property type="evidence" value="ECO:0007669"/>
    <property type="project" value="TreeGrafter"/>
</dbReference>
<evidence type="ECO:0000256" key="4">
    <source>
        <dbReference type="ARBA" id="ARBA00023180"/>
    </source>
</evidence>
<dbReference type="SUPFAM" id="SSF53474">
    <property type="entry name" value="alpha/beta-Hydrolases"/>
    <property type="match status" value="1"/>
</dbReference>
<dbReference type="GO" id="GO:0005886">
    <property type="term" value="C:plasma membrane"/>
    <property type="evidence" value="ECO:0007669"/>
    <property type="project" value="TreeGrafter"/>
</dbReference>
<keyword evidence="4" id="KW-0325">Glycoprotein</keyword>
<evidence type="ECO:0000313" key="6">
    <source>
        <dbReference type="EMBL" id="KAG7153396.1"/>
    </source>
</evidence>
<dbReference type="Gene3D" id="3.40.50.1820">
    <property type="entry name" value="alpha/beta hydrolase"/>
    <property type="match status" value="1"/>
</dbReference>
<dbReference type="Pfam" id="PF00135">
    <property type="entry name" value="COesterase"/>
    <property type="match status" value="1"/>
</dbReference>
<evidence type="ECO:0000259" key="5">
    <source>
        <dbReference type="Pfam" id="PF00135"/>
    </source>
</evidence>
<accession>A0A8J5MIF2</accession>
<keyword evidence="2" id="KW-0719">Serine esterase</keyword>
<dbReference type="EMBL" id="JAHLQT010047199">
    <property type="protein sequence ID" value="KAG7153396.1"/>
    <property type="molecule type" value="Genomic_DNA"/>
</dbReference>
<dbReference type="PANTHER" id="PTHR43918">
    <property type="entry name" value="ACETYLCHOLINESTERASE"/>
    <property type="match status" value="1"/>
</dbReference>
<comment type="similarity">
    <text evidence="1">Belongs to the type-B carboxylesterase/lipase family.</text>
</comment>
<dbReference type="PANTHER" id="PTHR43918:SF4">
    <property type="entry name" value="CARBOXYLIC ESTER HYDROLASE"/>
    <property type="match status" value="1"/>
</dbReference>
<proteinExistence type="inferred from homology"/>
<protein>
    <submittedName>
        <fullName evidence="6">Acetylcholinesterase-like 2</fullName>
    </submittedName>
</protein>
<feature type="domain" description="Carboxylesterase type B" evidence="5">
    <location>
        <begin position="17"/>
        <end position="192"/>
    </location>
</feature>
<dbReference type="GO" id="GO:0019695">
    <property type="term" value="P:choline metabolic process"/>
    <property type="evidence" value="ECO:0007669"/>
    <property type="project" value="TreeGrafter"/>
</dbReference>
<evidence type="ECO:0000256" key="2">
    <source>
        <dbReference type="ARBA" id="ARBA00022487"/>
    </source>
</evidence>
<sequence length="218" mass="24649">MRRRHYTISSLWFNVQHAEHVAHMAETLYYSSRARYSLDTLLEEMSQALTDYMFLPPSQEAAASLAAANYTVYNFIMTHRDSSGVVWGGPHLFEKASDLGMKTPLLKTGVSHGDEQLFLFSSQEYNYETETFSSSFVSLFVNFISRGRPQGVEGERSEWTPVVAGEPVGYYNISLQPSMVHTPYNAKGRNFWLQTIPLLETFLETGAASHPADVKDEL</sequence>